<name>A0A0N7GSD3_SPHMC</name>
<dbReference type="EMBL" id="CP012700">
    <property type="protein sequence ID" value="ALH80395.1"/>
    <property type="molecule type" value="Genomic_DNA"/>
</dbReference>
<evidence type="ECO:0000313" key="1">
    <source>
        <dbReference type="EMBL" id="ALH80395.1"/>
    </source>
</evidence>
<dbReference type="RefSeq" id="WP_054587765.1">
    <property type="nucleotide sequence ID" value="NZ_CP012700.1"/>
</dbReference>
<dbReference type="PATRIC" id="fig|33050.5.peg.1758"/>
<dbReference type="KEGG" id="smag:AN936_08445"/>
<accession>A0A0N7GSD3</accession>
<protein>
    <submittedName>
        <fullName evidence="1">Uncharacterized protein</fullName>
    </submittedName>
</protein>
<sequence length="75" mass="8505">MGEILRFPIERRRDHIRISFDIGWSSYFVNRIDSCGKLVAGWSYDSYADAFETADTWARAEGLAIVDICRKSGAA</sequence>
<reference evidence="1 2" key="1">
    <citation type="journal article" date="2015" name="Genome Announc.">
        <title>Complete Genome Sequence of Polypropylene Glycol- and Polyethylene Glycol-Degrading Sphingopyxis macrogoltabida Strain EY-1.</title>
        <authorList>
            <person name="Ohtsubo Y."/>
            <person name="Nagata Y."/>
            <person name="Numata M."/>
            <person name="Tsuchikane K."/>
            <person name="Hosoyama A."/>
            <person name="Yamazoe A."/>
            <person name="Tsuda M."/>
            <person name="Fujita N."/>
            <person name="Kawai F."/>
        </authorList>
    </citation>
    <scope>NUCLEOTIDE SEQUENCE [LARGE SCALE GENOMIC DNA]</scope>
    <source>
        <strain evidence="1 2">EY-1</strain>
    </source>
</reference>
<dbReference type="AlphaFoldDB" id="A0A0N7GSD3"/>
<proteinExistence type="predicted"/>
<dbReference type="Proteomes" id="UP000058074">
    <property type="component" value="Chromosome"/>
</dbReference>
<dbReference type="OrthoDB" id="8654052at2"/>
<gene>
    <name evidence="1" type="ORF">AN936_08445</name>
</gene>
<organism evidence="1 2">
    <name type="scientific">Sphingopyxis macrogoltabida</name>
    <name type="common">Sphingomonas macrogoltabidus</name>
    <dbReference type="NCBI Taxonomy" id="33050"/>
    <lineage>
        <taxon>Bacteria</taxon>
        <taxon>Pseudomonadati</taxon>
        <taxon>Pseudomonadota</taxon>
        <taxon>Alphaproteobacteria</taxon>
        <taxon>Sphingomonadales</taxon>
        <taxon>Sphingomonadaceae</taxon>
        <taxon>Sphingopyxis</taxon>
    </lineage>
</organism>
<evidence type="ECO:0000313" key="2">
    <source>
        <dbReference type="Proteomes" id="UP000058074"/>
    </source>
</evidence>